<dbReference type="KEGG" id="cvt:B843_09380"/>
<keyword evidence="3" id="KW-1185">Reference proteome</keyword>
<feature type="transmembrane region" description="Helical" evidence="1">
    <location>
        <begin position="103"/>
        <end position="121"/>
    </location>
</feature>
<feature type="transmembrane region" description="Helical" evidence="1">
    <location>
        <begin position="173"/>
        <end position="204"/>
    </location>
</feature>
<dbReference type="HOGENOM" id="CLU_062234_0_0_11"/>
<organism evidence="2 3">
    <name type="scientific">Corynebacterium vitaeruminis DSM 20294</name>
    <dbReference type="NCBI Taxonomy" id="1224164"/>
    <lineage>
        <taxon>Bacteria</taxon>
        <taxon>Bacillati</taxon>
        <taxon>Actinomycetota</taxon>
        <taxon>Actinomycetes</taxon>
        <taxon>Mycobacteriales</taxon>
        <taxon>Corynebacteriaceae</taxon>
        <taxon>Corynebacterium</taxon>
    </lineage>
</organism>
<evidence type="ECO:0000313" key="2">
    <source>
        <dbReference type="EMBL" id="AHI23261.1"/>
    </source>
</evidence>
<keyword evidence="1" id="KW-1133">Transmembrane helix</keyword>
<gene>
    <name evidence="2" type="ORF">B843_09380</name>
</gene>
<accession>W5Y1V3</accession>
<feature type="transmembrane region" description="Helical" evidence="1">
    <location>
        <begin position="133"/>
        <end position="153"/>
    </location>
</feature>
<dbReference type="STRING" id="1224164.B843_09380"/>
<feature type="transmembrane region" description="Helical" evidence="1">
    <location>
        <begin position="39"/>
        <end position="59"/>
    </location>
</feature>
<feature type="transmembrane region" description="Helical" evidence="1">
    <location>
        <begin position="280"/>
        <end position="300"/>
    </location>
</feature>
<evidence type="ECO:0000256" key="1">
    <source>
        <dbReference type="SAM" id="Phobius"/>
    </source>
</evidence>
<keyword evidence="1" id="KW-0472">Membrane</keyword>
<protein>
    <recommendedName>
        <fullName evidence="4">DUF2029 domain-containing protein</fullName>
    </recommendedName>
</protein>
<evidence type="ECO:0008006" key="4">
    <source>
        <dbReference type="Google" id="ProtNLM"/>
    </source>
</evidence>
<reference evidence="2 3" key="1">
    <citation type="submission" date="2013-02" db="EMBL/GenBank/DDBJ databases">
        <title>The complete genome sequence of Corynebacterium vitaeruminis DSM 20294.</title>
        <authorList>
            <person name="Ruckert C."/>
            <person name="Albersmeier A."/>
            <person name="Kalinowski J."/>
        </authorList>
    </citation>
    <scope>NUCLEOTIDE SEQUENCE [LARGE SCALE GENOMIC DNA]</scope>
    <source>
        <strain evidence="3">ATCC 10234</strain>
    </source>
</reference>
<sequence>MTLKSPVEAEESQAKLSLGGFLSLTTDNCQRLSKTWQTVVMLTGVIVAGLISIFGAHFLSEEFRFDAETIAKVGHTPVDQRVGDEGSFAVIADFYKSVGLIDHPLAAGLLGVLVGSMAIFLGVRKAGGIRKNLFSVGLVAVGFILSGVFLGQYTKEIFISLAMIVVLGVPRTWWGELLGLLAMAGVAVWFRPYWGLLIAVYVVARFVPPAGIAVKGQRISYKNPICFVVLMALASIAFSVVIGAYTGDGGDHFRSSVNQWRANDGSTTTLIPAYVHTSPLIGGILNNLITTVLLVVPLPLLGLLKPYYIASALLFMFLWSGLFIGFYKLRESHHVWAMRAFAIMTGFLVVQGVFEPDYGSALRHLVPLIPLLILLRDFDLNSNGVPSYEPISEHDPSEASPRDN</sequence>
<keyword evidence="1" id="KW-0812">Transmembrane</keyword>
<evidence type="ECO:0000313" key="3">
    <source>
        <dbReference type="Proteomes" id="UP000019222"/>
    </source>
</evidence>
<name>W5Y1V3_9CORY</name>
<dbReference type="AlphaFoldDB" id="W5Y1V3"/>
<dbReference type="Proteomes" id="UP000019222">
    <property type="component" value="Chromosome"/>
</dbReference>
<dbReference type="EMBL" id="CP004353">
    <property type="protein sequence ID" value="AHI23261.1"/>
    <property type="molecule type" value="Genomic_DNA"/>
</dbReference>
<feature type="transmembrane region" description="Helical" evidence="1">
    <location>
        <begin position="333"/>
        <end position="354"/>
    </location>
</feature>
<proteinExistence type="predicted"/>
<feature type="transmembrane region" description="Helical" evidence="1">
    <location>
        <begin position="225"/>
        <end position="245"/>
    </location>
</feature>
<dbReference type="eggNOG" id="ENOG50334ZD">
    <property type="taxonomic scope" value="Bacteria"/>
</dbReference>
<feature type="transmembrane region" description="Helical" evidence="1">
    <location>
        <begin position="307"/>
        <end position="327"/>
    </location>
</feature>